<dbReference type="AlphaFoldDB" id="A0A4V2K7E4"/>
<evidence type="ECO:0000313" key="2">
    <source>
        <dbReference type="Proteomes" id="UP000292082"/>
    </source>
</evidence>
<protein>
    <submittedName>
        <fullName evidence="1">Uncharacterized protein</fullName>
    </submittedName>
</protein>
<dbReference type="EMBL" id="ML145162">
    <property type="protein sequence ID" value="TBU55818.1"/>
    <property type="molecule type" value="Genomic_DNA"/>
</dbReference>
<organism evidence="1 2">
    <name type="scientific">Dichomitus squalens</name>
    <dbReference type="NCBI Taxonomy" id="114155"/>
    <lineage>
        <taxon>Eukaryota</taxon>
        <taxon>Fungi</taxon>
        <taxon>Dikarya</taxon>
        <taxon>Basidiomycota</taxon>
        <taxon>Agaricomycotina</taxon>
        <taxon>Agaricomycetes</taxon>
        <taxon>Polyporales</taxon>
        <taxon>Polyporaceae</taxon>
        <taxon>Dichomitus</taxon>
    </lineage>
</organism>
<proteinExistence type="predicted"/>
<reference evidence="1 2" key="1">
    <citation type="submission" date="2019-01" db="EMBL/GenBank/DDBJ databases">
        <title>Draft genome sequences of three monokaryotic isolates of the white-rot basidiomycete fungus Dichomitus squalens.</title>
        <authorList>
            <consortium name="DOE Joint Genome Institute"/>
            <person name="Lopez S.C."/>
            <person name="Andreopoulos B."/>
            <person name="Pangilinan J."/>
            <person name="Lipzen A."/>
            <person name="Riley R."/>
            <person name="Ahrendt S."/>
            <person name="Ng V."/>
            <person name="Barry K."/>
            <person name="Daum C."/>
            <person name="Grigoriev I.V."/>
            <person name="Hilden K.S."/>
            <person name="Makela M.R."/>
            <person name="de Vries R.P."/>
        </authorList>
    </citation>
    <scope>NUCLEOTIDE SEQUENCE [LARGE SCALE GENOMIC DNA]</scope>
    <source>
        <strain evidence="1 2">CBS 464.89</strain>
    </source>
</reference>
<accession>A0A4V2K7E4</accession>
<evidence type="ECO:0000313" key="1">
    <source>
        <dbReference type="EMBL" id="TBU55818.1"/>
    </source>
</evidence>
<sequence>MLGVPLDPSRRHLALWRFRQARPERCKERLGLPTVDIFRRACLARSRFLPLAQGDSGQVGLEVGFVGLLCLREGRDLRFGACYFFLPLWLSLACAQPHGRKRCGRLCMALAFLDGS</sequence>
<keyword evidence="2" id="KW-1185">Reference proteome</keyword>
<dbReference type="Proteomes" id="UP000292082">
    <property type="component" value="Unassembled WGS sequence"/>
</dbReference>
<gene>
    <name evidence="1" type="ORF">BD310DRAFT_654150</name>
</gene>
<name>A0A4V2K7E4_9APHY</name>